<reference evidence="2 3" key="1">
    <citation type="submission" date="2018-10" db="EMBL/GenBank/DDBJ databases">
        <authorList>
            <person name="Criscuolo A."/>
        </authorList>
    </citation>
    <scope>NUCLEOTIDE SEQUENCE [LARGE SCALE GENOMIC DNA]</scope>
    <source>
        <strain evidence="2">DnA1</strain>
    </source>
</reference>
<dbReference type="InterPro" id="IPR029058">
    <property type="entry name" value="AB_hydrolase_fold"/>
</dbReference>
<protein>
    <submittedName>
        <fullName evidence="2">3-oxoadipate enol-lactonase 2</fullName>
        <ecNumber evidence="2">3.1.1.24</ecNumber>
    </submittedName>
</protein>
<dbReference type="EMBL" id="UWPJ01000023">
    <property type="protein sequence ID" value="VCU70936.1"/>
    <property type="molecule type" value="Genomic_DNA"/>
</dbReference>
<sequence>MTQTPHPQFASAQDGTRIAYALHGDPASRRRIALVHSLAMDHTFWDSVVAHLGTDVAVAAIDARGHGRSGRPAGPYRVETFADDLAAVLDALGWERAAVGGASMGGSVALAFAIRHPGRTAGLGLFDTTAWYGASAPADWEDRGQKAVREGLASLIAFQETRWFTDEFRSAHPDVVARCKEVFLANDVPAYLETCRMLGNMDQRGGLAGIAVPTRILVGEEDYATPVAMAQALADAIAGSTLRVLPRARHLSPLEYPQDVAACLRELARG</sequence>
<dbReference type="PRINTS" id="PR00111">
    <property type="entry name" value="ABHYDROLASE"/>
</dbReference>
<dbReference type="RefSeq" id="WP_124080393.1">
    <property type="nucleotide sequence ID" value="NZ_UWPJ01000023.1"/>
</dbReference>
<evidence type="ECO:0000313" key="3">
    <source>
        <dbReference type="Proteomes" id="UP000277294"/>
    </source>
</evidence>
<organism evidence="2 3">
    <name type="scientific">Pigmentiphaga humi</name>
    <dbReference type="NCBI Taxonomy" id="2478468"/>
    <lineage>
        <taxon>Bacteria</taxon>
        <taxon>Pseudomonadati</taxon>
        <taxon>Pseudomonadota</taxon>
        <taxon>Betaproteobacteria</taxon>
        <taxon>Burkholderiales</taxon>
        <taxon>Alcaligenaceae</taxon>
        <taxon>Pigmentiphaga</taxon>
    </lineage>
</organism>
<dbReference type="SUPFAM" id="SSF53474">
    <property type="entry name" value="alpha/beta-Hydrolases"/>
    <property type="match status" value="1"/>
</dbReference>
<evidence type="ECO:0000313" key="2">
    <source>
        <dbReference type="EMBL" id="VCU70936.1"/>
    </source>
</evidence>
<dbReference type="InterPro" id="IPR000073">
    <property type="entry name" value="AB_hydrolase_1"/>
</dbReference>
<dbReference type="EC" id="3.1.1.24" evidence="2"/>
<dbReference type="Pfam" id="PF00561">
    <property type="entry name" value="Abhydrolase_1"/>
    <property type="match status" value="1"/>
</dbReference>
<dbReference type="GO" id="GO:0047570">
    <property type="term" value="F:3-oxoadipate enol-lactonase activity"/>
    <property type="evidence" value="ECO:0007669"/>
    <property type="project" value="UniProtKB-EC"/>
</dbReference>
<dbReference type="Gene3D" id="3.40.50.1820">
    <property type="entry name" value="alpha/beta hydrolase"/>
    <property type="match status" value="1"/>
</dbReference>
<proteinExistence type="predicted"/>
<dbReference type="AlphaFoldDB" id="A0A3P4B5Y7"/>
<name>A0A3P4B5Y7_9BURK</name>
<keyword evidence="3" id="KW-1185">Reference proteome</keyword>
<accession>A0A3P4B5Y7</accession>
<dbReference type="PANTHER" id="PTHR43433:SF1">
    <property type="entry name" value="BLL5160 PROTEIN"/>
    <property type="match status" value="1"/>
</dbReference>
<dbReference type="PANTHER" id="PTHR43433">
    <property type="entry name" value="HYDROLASE, ALPHA/BETA FOLD FAMILY PROTEIN"/>
    <property type="match status" value="1"/>
</dbReference>
<dbReference type="OrthoDB" id="9793083at2"/>
<evidence type="ECO:0000259" key="1">
    <source>
        <dbReference type="Pfam" id="PF00561"/>
    </source>
</evidence>
<dbReference type="Proteomes" id="UP000277294">
    <property type="component" value="Unassembled WGS sequence"/>
</dbReference>
<keyword evidence="2" id="KW-0378">Hydrolase</keyword>
<feature type="domain" description="AB hydrolase-1" evidence="1">
    <location>
        <begin position="34"/>
        <end position="255"/>
    </location>
</feature>
<gene>
    <name evidence="2" type="primary">catD_6</name>
    <name evidence="2" type="ORF">PIGHUM_03016</name>
</gene>
<dbReference type="InterPro" id="IPR050471">
    <property type="entry name" value="AB_hydrolase"/>
</dbReference>